<dbReference type="EMBL" id="QREV01000005">
    <property type="protein sequence ID" value="RDU50530.1"/>
    <property type="molecule type" value="Genomic_DNA"/>
</dbReference>
<evidence type="ECO:0000313" key="5">
    <source>
        <dbReference type="Proteomes" id="UP000629596"/>
    </source>
</evidence>
<dbReference type="EMBL" id="JACRTI010000005">
    <property type="protein sequence ID" value="MBC8600803.1"/>
    <property type="molecule type" value="Genomic_DNA"/>
</dbReference>
<dbReference type="Proteomes" id="UP000256321">
    <property type="component" value="Unassembled WGS sequence"/>
</dbReference>
<dbReference type="InterPro" id="IPR025112">
    <property type="entry name" value="PCMD"/>
</dbReference>
<keyword evidence="5" id="KW-1185">Reference proteome</keyword>
<dbReference type="AlphaFoldDB" id="A0A3D8HIN4"/>
<proteinExistence type="predicted"/>
<name>A0A3D8HIN4_9BACT</name>
<sequence>MNIKIRYTLCFLCIFFWSCVENDLPERVVVCGIEEMQVEGMVSCKITDETSTVTIKVIDTMDLHKIQVEKLIVTDMATIFPDSSACMDVSRFPDSSFESLDQLPEDANTFMDFSKPVLFRLSLYQDYKWTINVTRDINRSIKVKNQVGTALIDENTKQVVVYVDSVSQPSLRNIEILSMQLGSSIAKTEPEPSLVTDFTRPRVFFVSAFGEREKWTVSVQYPTANVQTTELSAWTRRAYLKGSTLTGNVSVEYRKKGEEMWESVLSNEMSYTEGEFLAMMTHLQPQTTYEYQMNIDGKSSDVAEFVTDSISQVPNLSFEDWIMDSKAWYPNIDMDDANHFWDSGNDGASIASRNPTSPETKEVIKGKAVRMASDYIDMASKFAAGNIYTGRFIQVTSDLRGAELDFGQKYESRPSGIKGYYKYTPGIINQVKPPFEGLLGQTDSCHIYMALFDWTGPFRVNTTKGIFVDLTWKNESMIAFGEMKTNQATDTYKAFNVQLQYRDYFKRPTYILIVASASKYGDYFTGSTSSVLLLDECELVFE</sequence>
<feature type="domain" description="Putative carbohydrate metabolism" evidence="1">
    <location>
        <begin position="317"/>
        <end position="539"/>
    </location>
</feature>
<evidence type="ECO:0000313" key="2">
    <source>
        <dbReference type="EMBL" id="MBC8600803.1"/>
    </source>
</evidence>
<dbReference type="GO" id="GO:0046872">
    <property type="term" value="F:metal ion binding"/>
    <property type="evidence" value="ECO:0007669"/>
    <property type="project" value="InterPro"/>
</dbReference>
<dbReference type="InterPro" id="IPR038653">
    <property type="entry name" value="Put_CMD_sf"/>
</dbReference>
<evidence type="ECO:0000313" key="3">
    <source>
        <dbReference type="EMBL" id="RDU50530.1"/>
    </source>
</evidence>
<dbReference type="GO" id="GO:0003993">
    <property type="term" value="F:acid phosphatase activity"/>
    <property type="evidence" value="ECO:0007669"/>
    <property type="project" value="InterPro"/>
</dbReference>
<dbReference type="SUPFAM" id="SSF49363">
    <property type="entry name" value="Purple acid phosphatase, N-terminal domain"/>
    <property type="match status" value="1"/>
</dbReference>
<organism evidence="3 4">
    <name type="scientific">Parabacteroides acidifaciens</name>
    <dbReference type="NCBI Taxonomy" id="2290935"/>
    <lineage>
        <taxon>Bacteria</taxon>
        <taxon>Pseudomonadati</taxon>
        <taxon>Bacteroidota</taxon>
        <taxon>Bacteroidia</taxon>
        <taxon>Bacteroidales</taxon>
        <taxon>Tannerellaceae</taxon>
        <taxon>Parabacteroides</taxon>
    </lineage>
</organism>
<evidence type="ECO:0000313" key="4">
    <source>
        <dbReference type="Proteomes" id="UP000256321"/>
    </source>
</evidence>
<protein>
    <submittedName>
        <fullName evidence="2">PCMD domain-containing protein</fullName>
    </submittedName>
</protein>
<dbReference type="Proteomes" id="UP000629596">
    <property type="component" value="Unassembled WGS sequence"/>
</dbReference>
<reference evidence="3 4" key="1">
    <citation type="submission" date="2018-07" db="EMBL/GenBank/DDBJ databases">
        <title>Parabacteroides acidifaciens nov. sp., isolated from human feces.</title>
        <authorList>
            <person name="Wang Y.J."/>
        </authorList>
    </citation>
    <scope>NUCLEOTIDE SEQUENCE [LARGE SCALE GENOMIC DNA]</scope>
    <source>
        <strain evidence="3 4">426-9</strain>
    </source>
</reference>
<dbReference type="Gene3D" id="2.60.120.890">
    <property type="entry name" value="BT2081, beta-jelly-roll domain"/>
    <property type="match status" value="1"/>
</dbReference>
<accession>A0A3D8HIN4</accession>
<evidence type="ECO:0000259" key="1">
    <source>
        <dbReference type="Pfam" id="PF13201"/>
    </source>
</evidence>
<gene>
    <name evidence="3" type="ORF">DWU89_03650</name>
    <name evidence="2" type="ORF">H8784_03600</name>
</gene>
<reference evidence="2 5" key="2">
    <citation type="submission" date="2020-08" db="EMBL/GenBank/DDBJ databases">
        <title>Genome public.</title>
        <authorList>
            <person name="Liu C."/>
            <person name="Sun Q."/>
        </authorList>
    </citation>
    <scope>NUCLEOTIDE SEQUENCE [LARGE SCALE GENOMIC DNA]</scope>
    <source>
        <strain evidence="2 5">426_9</strain>
    </source>
</reference>
<dbReference type="Pfam" id="PF13201">
    <property type="entry name" value="PCMD"/>
    <property type="match status" value="1"/>
</dbReference>
<dbReference type="RefSeq" id="WP_115498316.1">
    <property type="nucleotide sequence ID" value="NZ_JACRTI010000005.1"/>
</dbReference>
<dbReference type="InterPro" id="IPR008963">
    <property type="entry name" value="Purple_acid_Pase-like_N"/>
</dbReference>
<comment type="caution">
    <text evidence="3">The sequence shown here is derived from an EMBL/GenBank/DDBJ whole genome shotgun (WGS) entry which is preliminary data.</text>
</comment>